<dbReference type="Pfam" id="PF05960">
    <property type="entry name" value="DUF885"/>
    <property type="match status" value="1"/>
</dbReference>
<dbReference type="EMBL" id="CP054139">
    <property type="protein sequence ID" value="QKJ33083.1"/>
    <property type="molecule type" value="Genomic_DNA"/>
</dbReference>
<dbReference type="Proteomes" id="UP000505355">
    <property type="component" value="Chromosome"/>
</dbReference>
<evidence type="ECO:0000313" key="2">
    <source>
        <dbReference type="Proteomes" id="UP000505355"/>
    </source>
</evidence>
<accession>A0A7D4PYB1</accession>
<dbReference type="PANTHER" id="PTHR33361:SF15">
    <property type="entry name" value="DUF885 FAMILY LIPOPROTEIN"/>
    <property type="match status" value="1"/>
</dbReference>
<protein>
    <submittedName>
        <fullName evidence="1">DUF885 domain-containing protein</fullName>
    </submittedName>
</protein>
<gene>
    <name evidence="1" type="ORF">HQ865_05910</name>
</gene>
<organism evidence="1 2">
    <name type="scientific">Mucilaginibacter mali</name>
    <dbReference type="NCBI Taxonomy" id="2740462"/>
    <lineage>
        <taxon>Bacteria</taxon>
        <taxon>Pseudomonadati</taxon>
        <taxon>Bacteroidota</taxon>
        <taxon>Sphingobacteriia</taxon>
        <taxon>Sphingobacteriales</taxon>
        <taxon>Sphingobacteriaceae</taxon>
        <taxon>Mucilaginibacter</taxon>
    </lineage>
</organism>
<name>A0A7D4PYB1_9SPHI</name>
<keyword evidence="2" id="KW-1185">Reference proteome</keyword>
<sequence length="578" mass="65780">MALLAYSCKKDMNSTDESAKDNDAFTAYEGHFLDALWKLNPDWASDVGYHKYDSVLVIPNPASRSALIAFTKVQMDSLAKYNPGTLSEGNRMDYKLIQNHLDATQWAIQQEKSYEWNPGNYNVINTFARILNENYAPLPKRLRSFYQRMANIPAYYKEAQKQIKNPVPELTTLASEQMSGGVSVIEKDFADSLKKTNIPEAEQKLMLARAQASANVIKDFAQWLKTMKNDKPRSFRLGKELYEAKFKFDIQSAGTAQQLYNAAVERKKELHGNMTKIAVKLWPKYFGKAPMPKDTLDLVRRMIDTLSVKHVKPDEFQSAIEKEIPQLVSFIKAKNLLTLDDSKPLVIRKEPAYMAGVAGASVSSPGPYDKNGNTYYNVGSLAGWTPEKAESYLREYNQYILQILCIHEAIPGHYTQLVYANKAPSMIKSILGNGAMIEGWAVYTEQMMLEAGFGNNEPEMWLMWYKWNLRSVCNTIVDYSVHTGTMDKDACVKFLTREAFQQQAEAEGKWRRVSVTSVQLTSYYSGYKEIVDLRDAWKQKMGDKYNVKDFNEKFLSYGSAPVKFIKEAMLAKTTTEAK</sequence>
<dbReference type="AlphaFoldDB" id="A0A7D4PYB1"/>
<evidence type="ECO:0000313" key="1">
    <source>
        <dbReference type="EMBL" id="QKJ33083.1"/>
    </source>
</evidence>
<dbReference type="PANTHER" id="PTHR33361">
    <property type="entry name" value="GLR0591 PROTEIN"/>
    <property type="match status" value="1"/>
</dbReference>
<reference evidence="1 2" key="1">
    <citation type="submission" date="2020-05" db="EMBL/GenBank/DDBJ databases">
        <title>Mucilaginibacter mali sp. nov.</title>
        <authorList>
            <person name="Kim H.S."/>
            <person name="Lee K.C."/>
            <person name="Suh M.K."/>
            <person name="Kim J.-S."/>
            <person name="Han K.-I."/>
            <person name="Eom M.K."/>
            <person name="Shin Y.K."/>
            <person name="Lee J.-S."/>
        </authorList>
    </citation>
    <scope>NUCLEOTIDE SEQUENCE [LARGE SCALE GENOMIC DNA]</scope>
    <source>
        <strain evidence="1 2">G2-14</strain>
    </source>
</reference>
<dbReference type="InterPro" id="IPR010281">
    <property type="entry name" value="DUF885"/>
</dbReference>
<proteinExistence type="predicted"/>
<dbReference type="KEGG" id="mmab:HQ865_05910"/>